<dbReference type="Proteomes" id="UP000005239">
    <property type="component" value="Unassembled WGS sequence"/>
</dbReference>
<accession>A0A2A6CSR7</accession>
<evidence type="ECO:0000313" key="1">
    <source>
        <dbReference type="EnsemblMetazoa" id="PPA37722.1"/>
    </source>
</evidence>
<dbReference type="EnsemblMetazoa" id="PPA37722.1">
    <property type="protein sequence ID" value="PPA37722.1"/>
    <property type="gene ID" value="WBGene00276091"/>
</dbReference>
<reference evidence="1" key="2">
    <citation type="submission" date="2022-06" db="UniProtKB">
        <authorList>
            <consortium name="EnsemblMetazoa"/>
        </authorList>
    </citation>
    <scope>IDENTIFICATION</scope>
    <source>
        <strain evidence="1">PS312</strain>
    </source>
</reference>
<evidence type="ECO:0000313" key="2">
    <source>
        <dbReference type="Proteomes" id="UP000005239"/>
    </source>
</evidence>
<accession>A0A8R1YXF0</accession>
<keyword evidence="2" id="KW-1185">Reference proteome</keyword>
<proteinExistence type="predicted"/>
<name>A0A2A6CSR7_PRIPA</name>
<protein>
    <submittedName>
        <fullName evidence="1">Uncharacterized protein</fullName>
    </submittedName>
</protein>
<dbReference type="AlphaFoldDB" id="A0A2A6CSR7"/>
<organism evidence="1 2">
    <name type="scientific">Pristionchus pacificus</name>
    <name type="common">Parasitic nematode worm</name>
    <dbReference type="NCBI Taxonomy" id="54126"/>
    <lineage>
        <taxon>Eukaryota</taxon>
        <taxon>Metazoa</taxon>
        <taxon>Ecdysozoa</taxon>
        <taxon>Nematoda</taxon>
        <taxon>Chromadorea</taxon>
        <taxon>Rhabditida</taxon>
        <taxon>Rhabditina</taxon>
        <taxon>Diplogasteromorpha</taxon>
        <taxon>Diplogasteroidea</taxon>
        <taxon>Neodiplogasteridae</taxon>
        <taxon>Pristionchus</taxon>
    </lineage>
</organism>
<reference evidence="2" key="1">
    <citation type="journal article" date="2008" name="Nat. Genet.">
        <title>The Pristionchus pacificus genome provides a unique perspective on nematode lifestyle and parasitism.</title>
        <authorList>
            <person name="Dieterich C."/>
            <person name="Clifton S.W."/>
            <person name="Schuster L.N."/>
            <person name="Chinwalla A."/>
            <person name="Delehaunty K."/>
            <person name="Dinkelacker I."/>
            <person name="Fulton L."/>
            <person name="Fulton R."/>
            <person name="Godfrey J."/>
            <person name="Minx P."/>
            <person name="Mitreva M."/>
            <person name="Roeseler W."/>
            <person name="Tian H."/>
            <person name="Witte H."/>
            <person name="Yang S.P."/>
            <person name="Wilson R.K."/>
            <person name="Sommer R.J."/>
        </authorList>
    </citation>
    <scope>NUCLEOTIDE SEQUENCE [LARGE SCALE GENOMIC DNA]</scope>
    <source>
        <strain evidence="2">PS312</strain>
    </source>
</reference>
<gene>
    <name evidence="1" type="primary">WBGene00276091</name>
</gene>
<sequence>MSQFLPSFYLQSSSILVVVLPSVFNAITYPKEWSIDQVITVDEEELHIVPPTQRKPHPEELDENDLPLFYRGLNPDKSRKLRSSYRLADWIRPIEYDVTLNVGVRGHNGAENSTVKGFAKIVFNVEGDATNLL</sequence>